<gene>
    <name evidence="6" type="ORF">PPL_12405</name>
</gene>
<accession>D3BMI5</accession>
<dbReference type="Proteomes" id="UP000001396">
    <property type="component" value="Unassembled WGS sequence"/>
</dbReference>
<dbReference type="PANTHER" id="PTHR31465:SF1">
    <property type="entry name" value="PROTEIN RTA1-RELATED"/>
    <property type="match status" value="1"/>
</dbReference>
<keyword evidence="2 5" id="KW-0812">Transmembrane</keyword>
<evidence type="ECO:0000313" key="7">
    <source>
        <dbReference type="Proteomes" id="UP000001396"/>
    </source>
</evidence>
<evidence type="ECO:0000313" key="6">
    <source>
        <dbReference type="EMBL" id="EFA77197.1"/>
    </source>
</evidence>
<protein>
    <submittedName>
        <fullName evidence="6">Uncharacterized protein</fullName>
    </submittedName>
</protein>
<keyword evidence="7" id="KW-1185">Reference proteome</keyword>
<comment type="subcellular location">
    <subcellularLocation>
        <location evidence="1">Membrane</location>
        <topology evidence="1">Multi-pass membrane protein</topology>
    </subcellularLocation>
</comment>
<keyword evidence="3 5" id="KW-1133">Transmembrane helix</keyword>
<dbReference type="GeneID" id="31367872"/>
<dbReference type="EMBL" id="ADBJ01000043">
    <property type="protein sequence ID" value="EFA77197.1"/>
    <property type="molecule type" value="Genomic_DNA"/>
</dbReference>
<feature type="transmembrane region" description="Helical" evidence="5">
    <location>
        <begin position="84"/>
        <end position="106"/>
    </location>
</feature>
<feature type="transmembrane region" description="Helical" evidence="5">
    <location>
        <begin position="230"/>
        <end position="250"/>
    </location>
</feature>
<organism evidence="6 7">
    <name type="scientific">Heterostelium pallidum (strain ATCC 26659 / Pp 5 / PN500)</name>
    <name type="common">Cellular slime mold</name>
    <name type="synonym">Polysphondylium pallidum</name>
    <dbReference type="NCBI Taxonomy" id="670386"/>
    <lineage>
        <taxon>Eukaryota</taxon>
        <taxon>Amoebozoa</taxon>
        <taxon>Evosea</taxon>
        <taxon>Eumycetozoa</taxon>
        <taxon>Dictyostelia</taxon>
        <taxon>Acytosteliales</taxon>
        <taxon>Acytosteliaceae</taxon>
        <taxon>Heterostelium</taxon>
    </lineage>
</organism>
<evidence type="ECO:0000256" key="1">
    <source>
        <dbReference type="ARBA" id="ARBA00004141"/>
    </source>
</evidence>
<evidence type="ECO:0000256" key="4">
    <source>
        <dbReference type="ARBA" id="ARBA00023136"/>
    </source>
</evidence>
<sequence>MYNILNNTVDRSYHNGNNHEYFSGDLNRILTLASAVVYTVITIVILIEKYKYPKSSINYVLIGSVSESIGYFVRFAAVYHTDSFVLYVVQQVLILIPPNLITFGWYNIVAKVVKEHYYNVNLSKGKVRLGLISSSIVQIIGSYMYSKADTRIAGRAIVIVGLFMTTIVYIICFICCCRVYSLLRQEYKMKMENLPTIWRLIFFGLFLAITLLTIRSIYRIIHYFKRFHHLTFYIFDTLLIIIILVAWSILYPTKEIHQNNEDNYMQIA</sequence>
<evidence type="ECO:0000256" key="3">
    <source>
        <dbReference type="ARBA" id="ARBA00022989"/>
    </source>
</evidence>
<dbReference type="Pfam" id="PF04479">
    <property type="entry name" value="RTA1"/>
    <property type="match status" value="1"/>
</dbReference>
<evidence type="ECO:0000256" key="2">
    <source>
        <dbReference type="ARBA" id="ARBA00022692"/>
    </source>
</evidence>
<proteinExistence type="predicted"/>
<feature type="transmembrane region" description="Helical" evidence="5">
    <location>
        <begin position="127"/>
        <end position="146"/>
    </location>
</feature>
<dbReference type="AlphaFoldDB" id="D3BMI5"/>
<dbReference type="PANTHER" id="PTHR31465">
    <property type="entry name" value="PROTEIN RTA1-RELATED"/>
    <property type="match status" value="1"/>
</dbReference>
<feature type="transmembrane region" description="Helical" evidence="5">
    <location>
        <begin position="59"/>
        <end position="78"/>
    </location>
</feature>
<reference evidence="6 7" key="1">
    <citation type="journal article" date="2011" name="Genome Res.">
        <title>Phylogeny-wide analysis of social amoeba genomes highlights ancient origins for complex intercellular communication.</title>
        <authorList>
            <person name="Heidel A.J."/>
            <person name="Lawal H.M."/>
            <person name="Felder M."/>
            <person name="Schilde C."/>
            <person name="Helps N.R."/>
            <person name="Tunggal B."/>
            <person name="Rivero F."/>
            <person name="John U."/>
            <person name="Schleicher M."/>
            <person name="Eichinger L."/>
            <person name="Platzer M."/>
            <person name="Noegel A.A."/>
            <person name="Schaap P."/>
            <person name="Gloeckner G."/>
        </authorList>
    </citation>
    <scope>NUCLEOTIDE SEQUENCE [LARGE SCALE GENOMIC DNA]</scope>
    <source>
        <strain evidence="7">ATCC 26659 / Pp 5 / PN500</strain>
    </source>
</reference>
<comment type="caution">
    <text evidence="6">The sequence shown here is derived from an EMBL/GenBank/DDBJ whole genome shotgun (WGS) entry which is preliminary data.</text>
</comment>
<dbReference type="RefSeq" id="XP_020429326.1">
    <property type="nucleotide sequence ID" value="XM_020583139.1"/>
</dbReference>
<name>D3BMI5_HETP5</name>
<evidence type="ECO:0000256" key="5">
    <source>
        <dbReference type="SAM" id="Phobius"/>
    </source>
</evidence>
<feature type="transmembrane region" description="Helical" evidence="5">
    <location>
        <begin position="152"/>
        <end position="176"/>
    </location>
</feature>
<keyword evidence="4 5" id="KW-0472">Membrane</keyword>
<dbReference type="InParanoid" id="D3BMI5"/>
<feature type="transmembrane region" description="Helical" evidence="5">
    <location>
        <begin position="197"/>
        <end position="218"/>
    </location>
</feature>
<dbReference type="InterPro" id="IPR007568">
    <property type="entry name" value="RTA1"/>
</dbReference>
<dbReference type="GO" id="GO:0016020">
    <property type="term" value="C:membrane"/>
    <property type="evidence" value="ECO:0007669"/>
    <property type="project" value="UniProtKB-SubCell"/>
</dbReference>
<feature type="transmembrane region" description="Helical" evidence="5">
    <location>
        <begin position="29"/>
        <end position="47"/>
    </location>
</feature>